<reference evidence="1" key="1">
    <citation type="submission" date="2014-09" db="EMBL/GenBank/DDBJ databases">
        <authorList>
            <person name="Magalhaes I.L.F."/>
            <person name="Oliveira U."/>
            <person name="Santos F.R."/>
            <person name="Vidigal T.H.D.A."/>
            <person name="Brescovit A.D."/>
            <person name="Santos A.J."/>
        </authorList>
    </citation>
    <scope>NUCLEOTIDE SEQUENCE</scope>
    <source>
        <tissue evidence="1">Shoot tissue taken approximately 20 cm above the soil surface</tissue>
    </source>
</reference>
<sequence>MHMCSNARWKSGTSAAAAFGLPAV</sequence>
<name>A0A0A9GD15_ARUDO</name>
<proteinExistence type="predicted"/>
<protein>
    <submittedName>
        <fullName evidence="1">Uncharacterized protein</fullName>
    </submittedName>
</protein>
<dbReference type="EMBL" id="GBRH01177455">
    <property type="protein sequence ID" value="JAE20441.1"/>
    <property type="molecule type" value="Transcribed_RNA"/>
</dbReference>
<accession>A0A0A9GD15</accession>
<evidence type="ECO:0000313" key="1">
    <source>
        <dbReference type="EMBL" id="JAE20441.1"/>
    </source>
</evidence>
<reference evidence="1" key="2">
    <citation type="journal article" date="2015" name="Data Brief">
        <title>Shoot transcriptome of the giant reed, Arundo donax.</title>
        <authorList>
            <person name="Barrero R.A."/>
            <person name="Guerrero F.D."/>
            <person name="Moolhuijzen P."/>
            <person name="Goolsby J.A."/>
            <person name="Tidwell J."/>
            <person name="Bellgard S.E."/>
            <person name="Bellgard M.I."/>
        </authorList>
    </citation>
    <scope>NUCLEOTIDE SEQUENCE</scope>
    <source>
        <tissue evidence="1">Shoot tissue taken approximately 20 cm above the soil surface</tissue>
    </source>
</reference>
<dbReference type="AlphaFoldDB" id="A0A0A9GD15"/>
<organism evidence="1">
    <name type="scientific">Arundo donax</name>
    <name type="common">Giant reed</name>
    <name type="synonym">Donax arundinaceus</name>
    <dbReference type="NCBI Taxonomy" id="35708"/>
    <lineage>
        <taxon>Eukaryota</taxon>
        <taxon>Viridiplantae</taxon>
        <taxon>Streptophyta</taxon>
        <taxon>Embryophyta</taxon>
        <taxon>Tracheophyta</taxon>
        <taxon>Spermatophyta</taxon>
        <taxon>Magnoliopsida</taxon>
        <taxon>Liliopsida</taxon>
        <taxon>Poales</taxon>
        <taxon>Poaceae</taxon>
        <taxon>PACMAD clade</taxon>
        <taxon>Arundinoideae</taxon>
        <taxon>Arundineae</taxon>
        <taxon>Arundo</taxon>
    </lineage>
</organism>